<reference evidence="2 3" key="1">
    <citation type="submission" date="2024-11" db="EMBL/GenBank/DDBJ databases">
        <title>A near-complete genome assembly of Cinchona calisaya.</title>
        <authorList>
            <person name="Lian D.C."/>
            <person name="Zhao X.W."/>
            <person name="Wei L."/>
        </authorList>
    </citation>
    <scope>NUCLEOTIDE SEQUENCE [LARGE SCALE GENOMIC DNA]</scope>
    <source>
        <tissue evidence="2">Nenye</tissue>
    </source>
</reference>
<proteinExistence type="predicted"/>
<gene>
    <name evidence="2" type="ORF">ACH5RR_009235</name>
</gene>
<dbReference type="EMBL" id="JBJUIK010000004">
    <property type="protein sequence ID" value="KAL3529913.1"/>
    <property type="molecule type" value="Genomic_DNA"/>
</dbReference>
<evidence type="ECO:0000256" key="1">
    <source>
        <dbReference type="SAM" id="MobiDB-lite"/>
    </source>
</evidence>
<accession>A0ABD3AFJ8</accession>
<dbReference type="Proteomes" id="UP001630127">
    <property type="component" value="Unassembled WGS sequence"/>
</dbReference>
<keyword evidence="3" id="KW-1185">Reference proteome</keyword>
<sequence>MEPVRVYAKSPDVGSNKDDEGWRLVTRKKKAMRRNSWRAHKRAPKILDGKQGAIKQVKKPLKEDFFHQFSFPTLETNSFSLDGLKMLQLLLICRRSLLDLSLNGSKVRRECSFSKLPRKVVVQFLILADMGHKVLNSSAQRRRVKSIEFNRSK</sequence>
<evidence type="ECO:0000313" key="2">
    <source>
        <dbReference type="EMBL" id="KAL3529913.1"/>
    </source>
</evidence>
<protein>
    <submittedName>
        <fullName evidence="2">Uncharacterized protein</fullName>
    </submittedName>
</protein>
<organism evidence="2 3">
    <name type="scientific">Cinchona calisaya</name>
    <dbReference type="NCBI Taxonomy" id="153742"/>
    <lineage>
        <taxon>Eukaryota</taxon>
        <taxon>Viridiplantae</taxon>
        <taxon>Streptophyta</taxon>
        <taxon>Embryophyta</taxon>
        <taxon>Tracheophyta</taxon>
        <taxon>Spermatophyta</taxon>
        <taxon>Magnoliopsida</taxon>
        <taxon>eudicotyledons</taxon>
        <taxon>Gunneridae</taxon>
        <taxon>Pentapetalae</taxon>
        <taxon>asterids</taxon>
        <taxon>lamiids</taxon>
        <taxon>Gentianales</taxon>
        <taxon>Rubiaceae</taxon>
        <taxon>Cinchonoideae</taxon>
        <taxon>Cinchoneae</taxon>
        <taxon>Cinchona</taxon>
    </lineage>
</organism>
<feature type="region of interest" description="Disordered" evidence="1">
    <location>
        <begin position="1"/>
        <end position="20"/>
    </location>
</feature>
<dbReference type="AlphaFoldDB" id="A0ABD3AFJ8"/>
<name>A0ABD3AFJ8_9GENT</name>
<evidence type="ECO:0000313" key="3">
    <source>
        <dbReference type="Proteomes" id="UP001630127"/>
    </source>
</evidence>
<comment type="caution">
    <text evidence="2">The sequence shown here is derived from an EMBL/GenBank/DDBJ whole genome shotgun (WGS) entry which is preliminary data.</text>
</comment>